<evidence type="ECO:0000313" key="13">
    <source>
        <dbReference type="EMBL" id="QNK42347.1"/>
    </source>
</evidence>
<feature type="domain" description="Response regulatory" evidence="10">
    <location>
        <begin position="7"/>
        <end position="116"/>
    </location>
</feature>
<evidence type="ECO:0000256" key="2">
    <source>
        <dbReference type="ARBA" id="ARBA00022490"/>
    </source>
</evidence>
<dbReference type="InterPro" id="IPR008248">
    <property type="entry name" value="CheB-like"/>
</dbReference>
<dbReference type="Proteomes" id="UP000469440">
    <property type="component" value="Unassembled WGS sequence"/>
</dbReference>
<dbReference type="EMBL" id="CP060286">
    <property type="protein sequence ID" value="QNK42347.1"/>
    <property type="molecule type" value="Genomic_DNA"/>
</dbReference>
<dbReference type="Proteomes" id="UP000515909">
    <property type="component" value="Chromosome"/>
</dbReference>
<dbReference type="EMBL" id="VWXL01000014">
    <property type="protein sequence ID" value="MVB09771.1"/>
    <property type="molecule type" value="Genomic_DNA"/>
</dbReference>
<comment type="function">
    <text evidence="5">May play the central regulatory role in sporulation. It may be an element of the effector pathway responsible for the activation of sporulation genes in response to nutritional stress. Spo0A may act in concert with spo0H (a sigma factor) to control the expression of some genes that are critical to the sporulation process.</text>
</comment>
<dbReference type="OrthoDB" id="9793421at2"/>
<keyword evidence="2" id="KW-0963">Cytoplasm</keyword>
<evidence type="ECO:0000256" key="8">
    <source>
        <dbReference type="PROSITE-ProRule" id="PRU00050"/>
    </source>
</evidence>
<dbReference type="EC" id="3.1.1.61" evidence="6"/>
<evidence type="ECO:0000256" key="4">
    <source>
        <dbReference type="ARBA" id="ARBA00022801"/>
    </source>
</evidence>
<proteinExistence type="predicted"/>
<evidence type="ECO:0000256" key="5">
    <source>
        <dbReference type="ARBA" id="ARBA00024867"/>
    </source>
</evidence>
<reference evidence="12 14" key="1">
    <citation type="submission" date="2019-09" db="EMBL/GenBank/DDBJ databases">
        <title>Genome sequence of Clostridium sp. EA1.</title>
        <authorList>
            <person name="Poehlein A."/>
            <person name="Bengelsdorf F.R."/>
            <person name="Daniel R."/>
        </authorList>
    </citation>
    <scope>NUCLEOTIDE SEQUENCE [LARGE SCALE GENOMIC DNA]</scope>
    <source>
        <strain evidence="12 14">EA1</strain>
    </source>
</reference>
<dbReference type="Gene3D" id="3.40.50.180">
    <property type="entry name" value="Methylesterase CheB, C-terminal domain"/>
    <property type="match status" value="1"/>
</dbReference>
<evidence type="ECO:0000256" key="9">
    <source>
        <dbReference type="PROSITE-ProRule" id="PRU00169"/>
    </source>
</evidence>
<reference evidence="13 15" key="2">
    <citation type="submission" date="2020-08" db="EMBL/GenBank/DDBJ databases">
        <title>The isolate Caproiciproducens sp. 7D4C2 produces n-caproate at mildly acidic conditions from hexoses: genome and rBOX comparison with related strains and chain-elongating bacteria.</title>
        <authorList>
            <person name="Esquivel-Elizondo S."/>
            <person name="Bagci C."/>
            <person name="Temovska M."/>
            <person name="Jeon B.S."/>
            <person name="Bessarab I."/>
            <person name="Williams R.B.H."/>
            <person name="Huson D.H."/>
            <person name="Angenent L.T."/>
        </authorList>
    </citation>
    <scope>NUCLEOTIDE SEQUENCE [LARGE SCALE GENOMIC DNA]</scope>
    <source>
        <strain evidence="13 15">7D4C2</strain>
    </source>
</reference>
<dbReference type="Pfam" id="PF01339">
    <property type="entry name" value="CheB_methylest"/>
    <property type="match status" value="1"/>
</dbReference>
<evidence type="ECO:0000256" key="1">
    <source>
        <dbReference type="ARBA" id="ARBA00018672"/>
    </source>
</evidence>
<gene>
    <name evidence="12" type="primary">cheB2</name>
    <name evidence="12" type="ORF">CAFE_04360</name>
    <name evidence="13" type="ORF">HCR03_09135</name>
</gene>
<dbReference type="GO" id="GO:0005737">
    <property type="term" value="C:cytoplasm"/>
    <property type="evidence" value="ECO:0007669"/>
    <property type="project" value="InterPro"/>
</dbReference>
<evidence type="ECO:0000256" key="3">
    <source>
        <dbReference type="ARBA" id="ARBA00022500"/>
    </source>
</evidence>
<keyword evidence="3 8" id="KW-0145">Chemotaxis</keyword>
<evidence type="ECO:0000313" key="14">
    <source>
        <dbReference type="Proteomes" id="UP000469440"/>
    </source>
</evidence>
<keyword evidence="14" id="KW-1185">Reference proteome</keyword>
<dbReference type="PANTHER" id="PTHR42872">
    <property type="entry name" value="PROTEIN-GLUTAMATE METHYLESTERASE/PROTEIN-GLUTAMINE GLUTAMINASE"/>
    <property type="match status" value="1"/>
</dbReference>
<dbReference type="SUPFAM" id="SSF52172">
    <property type="entry name" value="CheY-like"/>
    <property type="match status" value="1"/>
</dbReference>
<comment type="caution">
    <text evidence="9">Lacks conserved residue(s) required for the propagation of feature annotation.</text>
</comment>
<evidence type="ECO:0000313" key="15">
    <source>
        <dbReference type="Proteomes" id="UP000515909"/>
    </source>
</evidence>
<dbReference type="GO" id="GO:0006935">
    <property type="term" value="P:chemotaxis"/>
    <property type="evidence" value="ECO:0007669"/>
    <property type="project" value="UniProtKB-UniRule"/>
</dbReference>
<dbReference type="InterPro" id="IPR011006">
    <property type="entry name" value="CheY-like_superfamily"/>
</dbReference>
<feature type="active site" evidence="8">
    <location>
        <position position="153"/>
    </location>
</feature>
<dbReference type="InterPro" id="IPR035909">
    <property type="entry name" value="CheB_C"/>
</dbReference>
<feature type="domain" description="CheB-type methylesterase" evidence="11">
    <location>
        <begin position="140"/>
        <end position="331"/>
    </location>
</feature>
<feature type="active site" evidence="8">
    <location>
        <position position="275"/>
    </location>
</feature>
<dbReference type="PANTHER" id="PTHR42872:SF6">
    <property type="entry name" value="PROTEIN-GLUTAMATE METHYLESTERASE_PROTEIN-GLUTAMINE GLUTAMINASE"/>
    <property type="match status" value="1"/>
</dbReference>
<evidence type="ECO:0000259" key="11">
    <source>
        <dbReference type="PROSITE" id="PS50122"/>
    </source>
</evidence>
<comment type="catalytic activity">
    <reaction evidence="7">
        <text>[protein]-L-glutamate 5-O-methyl ester + H2O = L-glutamyl-[protein] + methanol + H(+)</text>
        <dbReference type="Rhea" id="RHEA:23236"/>
        <dbReference type="Rhea" id="RHEA-COMP:10208"/>
        <dbReference type="Rhea" id="RHEA-COMP:10311"/>
        <dbReference type="ChEBI" id="CHEBI:15377"/>
        <dbReference type="ChEBI" id="CHEBI:15378"/>
        <dbReference type="ChEBI" id="CHEBI:17790"/>
        <dbReference type="ChEBI" id="CHEBI:29973"/>
        <dbReference type="ChEBI" id="CHEBI:82795"/>
        <dbReference type="EC" id="3.1.1.61"/>
    </reaction>
</comment>
<evidence type="ECO:0000313" key="12">
    <source>
        <dbReference type="EMBL" id="MVB09771.1"/>
    </source>
</evidence>
<evidence type="ECO:0000256" key="6">
    <source>
        <dbReference type="ARBA" id="ARBA00039140"/>
    </source>
</evidence>
<dbReference type="InterPro" id="IPR001789">
    <property type="entry name" value="Sig_transdc_resp-reg_receiver"/>
</dbReference>
<evidence type="ECO:0000256" key="7">
    <source>
        <dbReference type="ARBA" id="ARBA00048267"/>
    </source>
</evidence>
<dbReference type="AlphaFoldDB" id="A0A6N8HVE8"/>
<dbReference type="PIRSF" id="PIRSF000876">
    <property type="entry name" value="RR_chemtxs_CheB"/>
    <property type="match status" value="1"/>
</dbReference>
<dbReference type="KEGG" id="cfem:HCR03_09135"/>
<keyword evidence="4 8" id="KW-0378">Hydrolase</keyword>
<accession>A0A6N8HVE8</accession>
<dbReference type="Gene3D" id="3.40.50.2300">
    <property type="match status" value="1"/>
</dbReference>
<dbReference type="SUPFAM" id="SSF52738">
    <property type="entry name" value="Methylesterase CheB, C-terminal domain"/>
    <property type="match status" value="1"/>
</dbReference>
<dbReference type="GO" id="GO:0008984">
    <property type="term" value="F:protein-glutamate methylesterase activity"/>
    <property type="evidence" value="ECO:0007669"/>
    <property type="project" value="UniProtKB-EC"/>
</dbReference>
<accession>A0A7G8TFF6</accession>
<dbReference type="RefSeq" id="WP_066642903.1">
    <property type="nucleotide sequence ID" value="NZ_CP060286.1"/>
</dbReference>
<sequence>MPFRPIKVLIAHDSLIFRSVLSDAMSQDPAFDEIRTVSSFSEAASLLKAYEPDVMIAGAGLRGGGAGALIKEMKIPVVAVFPPETDPAEYHRLGAADVILLSKNPDKKSWEAFCSEACVKAKIAAAPGKSRVLKKAAAPPKTAASRVIVIGASTGGTDATAEIIKRLPGDLPGIVIVQHMPSGFTKMYAQRLNGLSGISVAEARDGDRVEPGSALIAPGGFHLQLKRDAGGYYVKCVQGERVNGHCPSVGVLFDSAAKTAGREAIGVLLTGMGKDGAEGLLHMRQAGAYTIGQDETTCVVYGMPMAAYEIGAVVKQAPLQQIADLIVQHLK</sequence>
<protein>
    <recommendedName>
        <fullName evidence="1">Stage 0 sporulation protein A homolog</fullName>
        <ecNumber evidence="6">3.1.1.61</ecNumber>
    </recommendedName>
</protein>
<dbReference type="PROSITE" id="PS50122">
    <property type="entry name" value="CHEB"/>
    <property type="match status" value="1"/>
</dbReference>
<dbReference type="InterPro" id="IPR000673">
    <property type="entry name" value="Sig_transdc_resp-reg_Me-estase"/>
</dbReference>
<feature type="active site" evidence="8">
    <location>
        <position position="179"/>
    </location>
</feature>
<dbReference type="CDD" id="cd16432">
    <property type="entry name" value="CheB_Rec"/>
    <property type="match status" value="1"/>
</dbReference>
<dbReference type="GO" id="GO:0000156">
    <property type="term" value="F:phosphorelay response regulator activity"/>
    <property type="evidence" value="ECO:0007669"/>
    <property type="project" value="InterPro"/>
</dbReference>
<dbReference type="PROSITE" id="PS50110">
    <property type="entry name" value="RESPONSE_REGULATORY"/>
    <property type="match status" value="1"/>
</dbReference>
<organism evidence="12 14">
    <name type="scientific">Caproicibacter fermentans</name>
    <dbReference type="NCBI Taxonomy" id="2576756"/>
    <lineage>
        <taxon>Bacteria</taxon>
        <taxon>Bacillati</taxon>
        <taxon>Bacillota</taxon>
        <taxon>Clostridia</taxon>
        <taxon>Eubacteriales</taxon>
        <taxon>Acutalibacteraceae</taxon>
        <taxon>Caproicibacter</taxon>
    </lineage>
</organism>
<name>A0A6N8HVE8_9FIRM</name>
<evidence type="ECO:0000259" key="10">
    <source>
        <dbReference type="PROSITE" id="PS50110"/>
    </source>
</evidence>